<sequence length="161" mass="18022">MGKSIELAKVPHKRKIDIASLQETRWVGDKAQDVDGFKLWYSGHVRCKNGVGILVDSDLRKLVVEVKRVSDRLIGIKLVVRLFIGGDFNRHIGVTSGDYDDVHRGFGFRVRNGGGISLLDFAKVFDLVIANSSFLKKEEHLVTFKSLGARTHIDYTIQKVG</sequence>
<dbReference type="PANTHER" id="PTHR23227:SF67">
    <property type="entry name" value="CRANIOFACIAL DEVELOPMENT PROTEIN 2-LIKE"/>
    <property type="match status" value="1"/>
</dbReference>
<dbReference type="InterPro" id="IPR027124">
    <property type="entry name" value="Swc5/CFDP1/2"/>
</dbReference>
<reference evidence="2" key="2">
    <citation type="submission" date="2025-08" db="UniProtKB">
        <authorList>
            <consortium name="RefSeq"/>
        </authorList>
    </citation>
    <scope>IDENTIFICATION</scope>
    <source>
        <tissue evidence="2">Leaf</tissue>
    </source>
</reference>
<dbReference type="STRING" id="4096.A0A1U7X3K9"/>
<dbReference type="Proteomes" id="UP000189701">
    <property type="component" value="Unplaced"/>
</dbReference>
<protein>
    <submittedName>
        <fullName evidence="2">Uncharacterized protein LOC104232711</fullName>
    </submittedName>
</protein>
<dbReference type="Gene3D" id="3.60.10.10">
    <property type="entry name" value="Endonuclease/exonuclease/phosphatase"/>
    <property type="match status" value="2"/>
</dbReference>
<evidence type="ECO:0000313" key="2">
    <source>
        <dbReference type="RefSeq" id="XP_009784276.1"/>
    </source>
</evidence>
<dbReference type="PANTHER" id="PTHR23227">
    <property type="entry name" value="BUCENTAUR RELATED"/>
    <property type="match status" value="1"/>
</dbReference>
<proteinExistence type="predicted"/>
<name>A0A1U7X3K9_NICSY</name>
<organism evidence="1 2">
    <name type="scientific">Nicotiana sylvestris</name>
    <name type="common">Wood tobacco</name>
    <name type="synonym">South American tobacco</name>
    <dbReference type="NCBI Taxonomy" id="4096"/>
    <lineage>
        <taxon>Eukaryota</taxon>
        <taxon>Viridiplantae</taxon>
        <taxon>Streptophyta</taxon>
        <taxon>Embryophyta</taxon>
        <taxon>Tracheophyta</taxon>
        <taxon>Spermatophyta</taxon>
        <taxon>Magnoliopsida</taxon>
        <taxon>eudicotyledons</taxon>
        <taxon>Gunneridae</taxon>
        <taxon>Pentapetalae</taxon>
        <taxon>asterids</taxon>
        <taxon>lamiids</taxon>
        <taxon>Solanales</taxon>
        <taxon>Solanaceae</taxon>
        <taxon>Nicotianoideae</taxon>
        <taxon>Nicotianeae</taxon>
        <taxon>Nicotiana</taxon>
    </lineage>
</organism>
<dbReference type="KEGG" id="nsy:104232711"/>
<dbReference type="SUPFAM" id="SSF56219">
    <property type="entry name" value="DNase I-like"/>
    <property type="match status" value="1"/>
</dbReference>
<accession>A0A1U7X3K9</accession>
<reference evidence="1" key="1">
    <citation type="journal article" date="2013" name="Genome Biol.">
        <title>Reference genomes and transcriptomes of Nicotiana sylvestris and Nicotiana tomentosiformis.</title>
        <authorList>
            <person name="Sierro N."/>
            <person name="Battey J.N."/>
            <person name="Ouadi S."/>
            <person name="Bovet L."/>
            <person name="Goepfert S."/>
            <person name="Bakaher N."/>
            <person name="Peitsch M.C."/>
            <person name="Ivanov N.V."/>
        </authorList>
    </citation>
    <scope>NUCLEOTIDE SEQUENCE [LARGE SCALE GENOMIC DNA]</scope>
</reference>
<evidence type="ECO:0000313" key="1">
    <source>
        <dbReference type="Proteomes" id="UP000189701"/>
    </source>
</evidence>
<gene>
    <name evidence="2" type="primary">LOC104232711</name>
</gene>
<dbReference type="AlphaFoldDB" id="A0A1U7X3K9"/>
<dbReference type="GeneID" id="104232711"/>
<keyword evidence="1" id="KW-1185">Reference proteome</keyword>
<dbReference type="RefSeq" id="XP_009784276.1">
    <property type="nucleotide sequence ID" value="XM_009785974.1"/>
</dbReference>
<dbReference type="InterPro" id="IPR036691">
    <property type="entry name" value="Endo/exonu/phosph_ase_sf"/>
</dbReference>